<name>A0A1G7IL70_9BACT</name>
<evidence type="ECO:0000256" key="4">
    <source>
        <dbReference type="SAM" id="SignalP"/>
    </source>
</evidence>
<accession>A0A1G7IL70</accession>
<evidence type="ECO:0000256" key="3">
    <source>
        <dbReference type="PROSITE-ProRule" id="PRU00339"/>
    </source>
</evidence>
<dbReference type="Pfam" id="PF14559">
    <property type="entry name" value="TPR_19"/>
    <property type="match status" value="2"/>
</dbReference>
<proteinExistence type="predicted"/>
<dbReference type="InterPro" id="IPR050498">
    <property type="entry name" value="Ycf3"/>
</dbReference>
<feature type="chain" id="PRO_5009241442" evidence="4">
    <location>
        <begin position="17"/>
        <end position="440"/>
    </location>
</feature>
<dbReference type="InterPro" id="IPR019734">
    <property type="entry name" value="TPR_rpt"/>
</dbReference>
<dbReference type="PANTHER" id="PTHR44858">
    <property type="entry name" value="TETRATRICOPEPTIDE REPEAT PROTEIN 6"/>
    <property type="match status" value="1"/>
</dbReference>
<dbReference type="AlphaFoldDB" id="A0A1G7IL70"/>
<dbReference type="SMART" id="SM00028">
    <property type="entry name" value="TPR"/>
    <property type="match status" value="5"/>
</dbReference>
<evidence type="ECO:0000256" key="2">
    <source>
        <dbReference type="ARBA" id="ARBA00022803"/>
    </source>
</evidence>
<keyword evidence="2 3" id="KW-0802">TPR repeat</keyword>
<keyword evidence="4" id="KW-0732">Signal</keyword>
<dbReference type="Proteomes" id="UP000182427">
    <property type="component" value="Chromosome I"/>
</dbReference>
<organism evidence="5 6">
    <name type="scientific">Terriglobus roseus</name>
    <dbReference type="NCBI Taxonomy" id="392734"/>
    <lineage>
        <taxon>Bacteria</taxon>
        <taxon>Pseudomonadati</taxon>
        <taxon>Acidobacteriota</taxon>
        <taxon>Terriglobia</taxon>
        <taxon>Terriglobales</taxon>
        <taxon>Acidobacteriaceae</taxon>
        <taxon>Terriglobus</taxon>
    </lineage>
</organism>
<dbReference type="PROSITE" id="PS50005">
    <property type="entry name" value="TPR"/>
    <property type="match status" value="1"/>
</dbReference>
<feature type="signal peptide" evidence="4">
    <location>
        <begin position="1"/>
        <end position="16"/>
    </location>
</feature>
<evidence type="ECO:0000256" key="1">
    <source>
        <dbReference type="ARBA" id="ARBA00022737"/>
    </source>
</evidence>
<protein>
    <submittedName>
        <fullName evidence="5">Tetratricopeptide repeat-containing protein</fullName>
    </submittedName>
</protein>
<dbReference type="OrthoDB" id="115009at2"/>
<keyword evidence="6" id="KW-1185">Reference proteome</keyword>
<dbReference type="InterPro" id="IPR011990">
    <property type="entry name" value="TPR-like_helical_dom_sf"/>
</dbReference>
<reference evidence="5 6" key="1">
    <citation type="submission" date="2016-10" db="EMBL/GenBank/DDBJ databases">
        <authorList>
            <person name="de Groot N.N."/>
        </authorList>
    </citation>
    <scope>NUCLEOTIDE SEQUENCE [LARGE SCALE GENOMIC DNA]</scope>
    <source>
        <strain evidence="5 6">GAS232</strain>
    </source>
</reference>
<evidence type="ECO:0000313" key="5">
    <source>
        <dbReference type="EMBL" id="SDF13393.1"/>
    </source>
</evidence>
<dbReference type="EMBL" id="LT629690">
    <property type="protein sequence ID" value="SDF13393.1"/>
    <property type="molecule type" value="Genomic_DNA"/>
</dbReference>
<evidence type="ECO:0000313" key="6">
    <source>
        <dbReference type="Proteomes" id="UP000182427"/>
    </source>
</evidence>
<feature type="repeat" description="TPR" evidence="3">
    <location>
        <begin position="106"/>
        <end position="139"/>
    </location>
</feature>
<sequence>MKILAAALLLSLPVAAQMEMPPGTTSAVPQEQAAPSASQATLAKAEDAIANAKYADAVTLLTPLATESQANARVFYDLGFAQDALNHDAEAAAAYAKSIALKNDDAGAHVSLGLLYARMGETAKAEDQLRSATKIESAEKDLLARAWRALAEIDLKSNPTMARNDLLSALKYTPETPDDAATAAEIAEAMGDDAAAEQAYSHAFSLNPASVDVAMGYARALTQQKKFAQADQVLTSAHAQHPGNHALMAERASEQLLQGKPETALPALQSLHADEPENVAVAMLLARAYSAAGAPEKAEPIYTALLKTSPDDVTLMSEAADTLIRLRRSPEAEPLLQKAVSQSDKFPSKAALAQAAGELAFAASSNKDAVTVLKALAIREPLAPSSPPFTFLAATAHDTLHHTKQAADAYRQFLSQSGGKYPDQEWQAQQRLQILTRTTK</sequence>
<dbReference type="Gene3D" id="1.25.40.10">
    <property type="entry name" value="Tetratricopeptide repeat domain"/>
    <property type="match status" value="3"/>
</dbReference>
<dbReference type="Pfam" id="PF13181">
    <property type="entry name" value="TPR_8"/>
    <property type="match status" value="1"/>
</dbReference>
<keyword evidence="1" id="KW-0677">Repeat</keyword>
<dbReference type="SUPFAM" id="SSF48452">
    <property type="entry name" value="TPR-like"/>
    <property type="match status" value="2"/>
</dbReference>
<dbReference type="RefSeq" id="WP_083344574.1">
    <property type="nucleotide sequence ID" value="NZ_LT629690.1"/>
</dbReference>
<dbReference type="PANTHER" id="PTHR44858:SF1">
    <property type="entry name" value="UDP-N-ACETYLGLUCOSAMINE--PEPTIDE N-ACETYLGLUCOSAMINYLTRANSFERASE SPINDLY-RELATED"/>
    <property type="match status" value="1"/>
</dbReference>
<gene>
    <name evidence="5" type="ORF">SAMN05444167_1490</name>
</gene>